<evidence type="ECO:0000313" key="1">
    <source>
        <dbReference type="EMBL" id="GAA5057916.1"/>
    </source>
</evidence>
<dbReference type="AlphaFoldDB" id="A0AAV3UM10"/>
<dbReference type="Proteomes" id="UP001501729">
    <property type="component" value="Unassembled WGS sequence"/>
</dbReference>
<proteinExistence type="predicted"/>
<dbReference type="EMBL" id="BAABKX010000015">
    <property type="protein sequence ID" value="GAA5057916.1"/>
    <property type="molecule type" value="Genomic_DNA"/>
</dbReference>
<reference evidence="1 2" key="1">
    <citation type="journal article" date="2019" name="Int. J. Syst. Evol. Microbiol.">
        <title>The Global Catalogue of Microorganisms (GCM) 10K type strain sequencing project: providing services to taxonomists for standard genome sequencing and annotation.</title>
        <authorList>
            <consortium name="The Broad Institute Genomics Platform"/>
            <consortium name="The Broad Institute Genome Sequencing Center for Infectious Disease"/>
            <person name="Wu L."/>
            <person name="Ma J."/>
        </authorList>
    </citation>
    <scope>NUCLEOTIDE SEQUENCE [LARGE SCALE GENOMIC DNA]</scope>
    <source>
        <strain evidence="1 2">JCM 17504</strain>
    </source>
</reference>
<accession>A0AAV3UM10</accession>
<evidence type="ECO:0000313" key="2">
    <source>
        <dbReference type="Proteomes" id="UP001501729"/>
    </source>
</evidence>
<sequence length="158" mass="18420">MLFFITVAVVSAFWGAMTDTEFASHEWWENYKETVNSDPEMQVRGHDKFSDNFYVEIGDERFLIKMQEGTVREILPNPALNNRWSFGVEGDREAWEEFIQETPPAFNHEIVASHYRSAVRNEDGHLMMRGDNKKIFQNLRPFQRALDLMRVANNNGGS</sequence>
<organism evidence="1 2">
    <name type="scientific">Haladaptatus pallidirubidus</name>
    <dbReference type="NCBI Taxonomy" id="1008152"/>
    <lineage>
        <taxon>Archaea</taxon>
        <taxon>Methanobacteriati</taxon>
        <taxon>Methanobacteriota</taxon>
        <taxon>Stenosarchaea group</taxon>
        <taxon>Halobacteria</taxon>
        <taxon>Halobacteriales</taxon>
        <taxon>Haladaptataceae</taxon>
        <taxon>Haladaptatus</taxon>
    </lineage>
</organism>
<gene>
    <name evidence="1" type="ORF">GCM10025751_40340</name>
</gene>
<name>A0AAV3UM10_9EURY</name>
<comment type="caution">
    <text evidence="1">The sequence shown here is derived from an EMBL/GenBank/DDBJ whole genome shotgun (WGS) entry which is preliminary data.</text>
</comment>
<protein>
    <recommendedName>
        <fullName evidence="3">Sterol carrier protein</fullName>
    </recommendedName>
</protein>
<keyword evidence="2" id="KW-1185">Reference proteome</keyword>
<evidence type="ECO:0008006" key="3">
    <source>
        <dbReference type="Google" id="ProtNLM"/>
    </source>
</evidence>